<dbReference type="AlphaFoldDB" id="A0A7I8KHW9"/>
<evidence type="ECO:0000313" key="3">
    <source>
        <dbReference type="Proteomes" id="UP000663760"/>
    </source>
</evidence>
<evidence type="ECO:0000256" key="1">
    <source>
        <dbReference type="SAM" id="MobiDB-lite"/>
    </source>
</evidence>
<feature type="region of interest" description="Disordered" evidence="1">
    <location>
        <begin position="210"/>
        <end position="313"/>
    </location>
</feature>
<name>A0A7I8KHW9_SPIIN</name>
<dbReference type="PANTHER" id="PTHR34120">
    <property type="entry name" value="EXPRESSED PROTEIN"/>
    <property type="match status" value="1"/>
</dbReference>
<accession>A0A7I8KHW9</accession>
<dbReference type="EMBL" id="LR746268">
    <property type="protein sequence ID" value="CAA7397032.1"/>
    <property type="molecule type" value="Genomic_DNA"/>
</dbReference>
<organism evidence="2 3">
    <name type="scientific">Spirodela intermedia</name>
    <name type="common">Intermediate duckweed</name>
    <dbReference type="NCBI Taxonomy" id="51605"/>
    <lineage>
        <taxon>Eukaryota</taxon>
        <taxon>Viridiplantae</taxon>
        <taxon>Streptophyta</taxon>
        <taxon>Embryophyta</taxon>
        <taxon>Tracheophyta</taxon>
        <taxon>Spermatophyta</taxon>
        <taxon>Magnoliopsida</taxon>
        <taxon>Liliopsida</taxon>
        <taxon>Araceae</taxon>
        <taxon>Lemnoideae</taxon>
        <taxon>Spirodela</taxon>
    </lineage>
</organism>
<feature type="region of interest" description="Disordered" evidence="1">
    <location>
        <begin position="21"/>
        <end position="42"/>
    </location>
</feature>
<proteinExistence type="predicted"/>
<feature type="region of interest" description="Disordered" evidence="1">
    <location>
        <begin position="125"/>
        <end position="189"/>
    </location>
</feature>
<protein>
    <submittedName>
        <fullName evidence="2">Uncharacterized protein</fullName>
    </submittedName>
</protein>
<dbReference type="OrthoDB" id="696504at2759"/>
<feature type="compositionally biased region" description="Polar residues" evidence="1">
    <location>
        <begin position="73"/>
        <end position="100"/>
    </location>
</feature>
<feature type="compositionally biased region" description="Polar residues" evidence="1">
    <location>
        <begin position="21"/>
        <end position="32"/>
    </location>
</feature>
<dbReference type="PANTHER" id="PTHR34120:SF2">
    <property type="entry name" value="OS01G0860900 PROTEIN"/>
    <property type="match status" value="1"/>
</dbReference>
<reference evidence="2" key="1">
    <citation type="submission" date="2020-02" db="EMBL/GenBank/DDBJ databases">
        <authorList>
            <person name="Scholz U."/>
            <person name="Mascher M."/>
            <person name="Fiebig A."/>
        </authorList>
    </citation>
    <scope>NUCLEOTIDE SEQUENCE</scope>
</reference>
<sequence length="313" mass="33782">MPQVVDLEALVCGGGDGKVSCETSLPQDSPVSASPAKGMDEPAESFRLPFKEEIDWVDRNAAPFFDRDDSTKEVTNPKSANHHFSGNLGTNPRANSTSQRFAGKPKAPIIALPNKLRHSGYLGHSRRHAPIFPKKGQQGIKPPAPESEPTSPKVSCMGRVLSDRDRRRFRRRTPTPAPAPAPVPSTTTVGERSGFWTAICRVSCFRRPRRSAAVDDDGLPSFRNTTTTTKDGSTPREDADGEAPAAPPGMGLGAMKRFTSGRRSESWADELDHGSKSGPLLENDPGVLGRRMAGSLQDLDCERDWKSSGPASV</sequence>
<dbReference type="Proteomes" id="UP000663760">
    <property type="component" value="Chromosome 5"/>
</dbReference>
<feature type="compositionally biased region" description="Basic and acidic residues" evidence="1">
    <location>
        <begin position="262"/>
        <end position="275"/>
    </location>
</feature>
<feature type="compositionally biased region" description="Polar residues" evidence="1">
    <location>
        <begin position="222"/>
        <end position="232"/>
    </location>
</feature>
<gene>
    <name evidence="2" type="ORF">SI8410_05007695</name>
</gene>
<keyword evidence="3" id="KW-1185">Reference proteome</keyword>
<evidence type="ECO:0000313" key="2">
    <source>
        <dbReference type="EMBL" id="CAA7397032.1"/>
    </source>
</evidence>
<feature type="region of interest" description="Disordered" evidence="1">
    <location>
        <begin position="67"/>
        <end position="102"/>
    </location>
</feature>